<dbReference type="GeneID" id="96748635"/>
<organism evidence="2 3">
    <name type="scientific">Streptomyces sparsogenes DSM 40356</name>
    <dbReference type="NCBI Taxonomy" id="1331668"/>
    <lineage>
        <taxon>Bacteria</taxon>
        <taxon>Bacillati</taxon>
        <taxon>Actinomycetota</taxon>
        <taxon>Actinomycetes</taxon>
        <taxon>Kitasatosporales</taxon>
        <taxon>Streptomycetaceae</taxon>
        <taxon>Streptomyces</taxon>
    </lineage>
</organism>
<dbReference type="Proteomes" id="UP000186168">
    <property type="component" value="Unassembled WGS sequence"/>
</dbReference>
<evidence type="ECO:0000313" key="2">
    <source>
        <dbReference type="EMBL" id="OMI39716.1"/>
    </source>
</evidence>
<evidence type="ECO:0000259" key="1">
    <source>
        <dbReference type="Pfam" id="PF04149"/>
    </source>
</evidence>
<dbReference type="Pfam" id="PF04149">
    <property type="entry name" value="DUF397"/>
    <property type="match status" value="1"/>
</dbReference>
<dbReference type="RefSeq" id="WP_076970816.1">
    <property type="nucleotide sequence ID" value="NZ_ASQP01000141.1"/>
</dbReference>
<reference evidence="2 3" key="1">
    <citation type="submission" date="2013-05" db="EMBL/GenBank/DDBJ databases">
        <title>Genome sequence of Streptomyces sparsogenes DSM 40356.</title>
        <authorList>
            <person name="Coyne S."/>
            <person name="Seebeck F.P."/>
        </authorList>
    </citation>
    <scope>NUCLEOTIDE SEQUENCE [LARGE SCALE GENOMIC DNA]</scope>
    <source>
        <strain evidence="2 3">DSM 40356</strain>
    </source>
</reference>
<dbReference type="AlphaFoldDB" id="A0A1R1SN41"/>
<protein>
    <recommendedName>
        <fullName evidence="1">DUF397 domain-containing protein</fullName>
    </recommendedName>
</protein>
<feature type="domain" description="DUF397" evidence="1">
    <location>
        <begin position="9"/>
        <end position="60"/>
    </location>
</feature>
<name>A0A1R1SN41_9ACTN</name>
<gene>
    <name evidence="2" type="ORF">SPAR_09563</name>
</gene>
<dbReference type="InterPro" id="IPR007278">
    <property type="entry name" value="DUF397"/>
</dbReference>
<dbReference type="EMBL" id="ASQP01000141">
    <property type="protein sequence ID" value="OMI39716.1"/>
    <property type="molecule type" value="Genomic_DNA"/>
</dbReference>
<evidence type="ECO:0000313" key="3">
    <source>
        <dbReference type="Proteomes" id="UP000186168"/>
    </source>
</evidence>
<proteinExistence type="predicted"/>
<sequence>MTPEVTGPYRKSSYSLQEGNCVEIAPTTIGGHSIRDSKEKHGPHLTFTRGAWQAFLLGVRQGEFDR</sequence>
<accession>A0A1R1SN41</accession>
<comment type="caution">
    <text evidence="2">The sequence shown here is derived from an EMBL/GenBank/DDBJ whole genome shotgun (WGS) entry which is preliminary data.</text>
</comment>
<keyword evidence="3" id="KW-1185">Reference proteome</keyword>